<accession>A0A068NM06</accession>
<dbReference type="KEGG" id="fgi:OP10G_1190"/>
<dbReference type="AlphaFoldDB" id="A0A068NM06"/>
<sequence length="450" mass="51476">MSTNSTQVESASRRFAQAIVDAHRNGVVLDDILGSAKINKLYNGLFRSLRELTEERFKYGFTVGEAAFNLAHQITESDADDVNLHVEQFANYISRLLTRLENIEWLAFTPLPWQYADFPLKTDFGPFQIINVNKGQTVGQEKNIRTFRNFLRNRLQIPVENRDNGHERYDWLGSHFFRKSDQAIPGRAMLFQPCGTGEEFAARRLNEGQLRAYLPLLELAEMMTQRHLFHVPKVHATTPGGMHIERGSLDLIPVSLAVEKNSGTLMWWSRSPQQFDASDRHVIDVSEFKKAWKSYCRPILELDAYEPAANFCVSIRNALSVYTQSRNAPHEVRVLSSIIAIETLQKPFGQRGSVREPFCMAIAHLMGSSLEERTKWYRIASKLYSQRSSYVHSASLDFGRESPDDVLRDAKAIFVATLQDACHWGLTRARASEPLDKTTHRQHYEKLILS</sequence>
<proteinExistence type="predicted"/>
<reference evidence="1 2" key="1">
    <citation type="journal article" date="2014" name="PLoS ONE">
        <title>The first complete genome sequence of the class fimbriimonadia in the phylum armatimonadetes.</title>
        <authorList>
            <person name="Hu Z.Y."/>
            <person name="Wang Y.Z."/>
            <person name="Im W.T."/>
            <person name="Wang S.Y."/>
            <person name="Zhao G.P."/>
            <person name="Zheng H.J."/>
            <person name="Quan Z.X."/>
        </authorList>
    </citation>
    <scope>NUCLEOTIDE SEQUENCE [LARGE SCALE GENOMIC DNA]</scope>
    <source>
        <strain evidence="1">Gsoil 348</strain>
    </source>
</reference>
<organism evidence="1 2">
    <name type="scientific">Fimbriimonas ginsengisoli Gsoil 348</name>
    <dbReference type="NCBI Taxonomy" id="661478"/>
    <lineage>
        <taxon>Bacteria</taxon>
        <taxon>Bacillati</taxon>
        <taxon>Armatimonadota</taxon>
        <taxon>Fimbriimonadia</taxon>
        <taxon>Fimbriimonadales</taxon>
        <taxon>Fimbriimonadaceae</taxon>
        <taxon>Fimbriimonas</taxon>
    </lineage>
</organism>
<evidence type="ECO:0000313" key="2">
    <source>
        <dbReference type="Proteomes" id="UP000027982"/>
    </source>
</evidence>
<keyword evidence="2" id="KW-1185">Reference proteome</keyword>
<name>A0A068NM06_FIMGI</name>
<dbReference type="EMBL" id="CP007139">
    <property type="protein sequence ID" value="AIE84558.1"/>
    <property type="molecule type" value="Genomic_DNA"/>
</dbReference>
<dbReference type="HOGENOM" id="CLU_607999_0_0_0"/>
<protein>
    <submittedName>
        <fullName evidence="1">Uncharacterized protein</fullName>
    </submittedName>
</protein>
<dbReference type="Proteomes" id="UP000027982">
    <property type="component" value="Chromosome"/>
</dbReference>
<gene>
    <name evidence="1" type="ORF">OP10G_1190</name>
</gene>
<evidence type="ECO:0000313" key="1">
    <source>
        <dbReference type="EMBL" id="AIE84558.1"/>
    </source>
</evidence>
<dbReference type="RefSeq" id="WP_025226815.1">
    <property type="nucleotide sequence ID" value="NZ_CP007139.1"/>
</dbReference>